<name>A0A951PDP0_9CYAN</name>
<dbReference type="InterPro" id="IPR009717">
    <property type="entry name" value="Mo-dep_Nase_C"/>
</dbReference>
<proteinExistence type="predicted"/>
<evidence type="ECO:0000313" key="2">
    <source>
        <dbReference type="EMBL" id="MBW4467797.1"/>
    </source>
</evidence>
<organism evidence="2 3">
    <name type="scientific">Pegethrix bostrychoides GSE-TBD4-15B</name>
    <dbReference type="NCBI Taxonomy" id="2839662"/>
    <lineage>
        <taxon>Bacteria</taxon>
        <taxon>Bacillati</taxon>
        <taxon>Cyanobacteriota</taxon>
        <taxon>Cyanophyceae</taxon>
        <taxon>Oculatellales</taxon>
        <taxon>Oculatellaceae</taxon>
        <taxon>Pegethrix</taxon>
    </lineage>
</organism>
<reference evidence="2" key="1">
    <citation type="submission" date="2021-05" db="EMBL/GenBank/DDBJ databases">
        <authorList>
            <person name="Pietrasiak N."/>
            <person name="Ward R."/>
            <person name="Stajich J.E."/>
            <person name="Kurbessoian T."/>
        </authorList>
    </citation>
    <scope>NUCLEOTIDE SEQUENCE</scope>
    <source>
        <strain evidence="2">GSE-TBD4-15B</strain>
    </source>
</reference>
<sequence>MATFTPSHPPNPPLPQPGILTPIRRWIDAIEVGSPRLAHWICQLIPCSCPFEHKFTLFGHFFHTPPLCELNPFYNEFVALRFRALSYLSDVCGENVDRYIC</sequence>
<dbReference type="EMBL" id="JAHHHV010000080">
    <property type="protein sequence ID" value="MBW4467797.1"/>
    <property type="molecule type" value="Genomic_DNA"/>
</dbReference>
<accession>A0A951PDP0</accession>
<dbReference type="AlphaFoldDB" id="A0A951PDP0"/>
<dbReference type="Proteomes" id="UP000707356">
    <property type="component" value="Unassembled WGS sequence"/>
</dbReference>
<protein>
    <submittedName>
        <fullName evidence="2">Mo-dependent nitrogenase C-terminal domain-containing protein</fullName>
    </submittedName>
</protein>
<feature type="domain" description="Mo-dependent nitrogenase C-terminal" evidence="1">
    <location>
        <begin position="19"/>
        <end position="100"/>
    </location>
</feature>
<comment type="caution">
    <text evidence="2">The sequence shown here is derived from an EMBL/GenBank/DDBJ whole genome shotgun (WGS) entry which is preliminary data.</text>
</comment>
<gene>
    <name evidence="2" type="ORF">KME07_20405</name>
</gene>
<evidence type="ECO:0000259" key="1">
    <source>
        <dbReference type="Pfam" id="PF06967"/>
    </source>
</evidence>
<reference evidence="2" key="2">
    <citation type="journal article" date="2022" name="Microbiol. Resour. Announc.">
        <title>Metagenome Sequencing to Explore Phylogenomics of Terrestrial Cyanobacteria.</title>
        <authorList>
            <person name="Ward R.D."/>
            <person name="Stajich J.E."/>
            <person name="Johansen J.R."/>
            <person name="Huntemann M."/>
            <person name="Clum A."/>
            <person name="Foster B."/>
            <person name="Foster B."/>
            <person name="Roux S."/>
            <person name="Palaniappan K."/>
            <person name="Varghese N."/>
            <person name="Mukherjee S."/>
            <person name="Reddy T.B.K."/>
            <person name="Daum C."/>
            <person name="Copeland A."/>
            <person name="Chen I.A."/>
            <person name="Ivanova N.N."/>
            <person name="Kyrpides N.C."/>
            <person name="Shapiro N."/>
            <person name="Eloe-Fadrosh E.A."/>
            <person name="Pietrasiak N."/>
        </authorList>
    </citation>
    <scope>NUCLEOTIDE SEQUENCE</scope>
    <source>
        <strain evidence="2">GSE-TBD4-15B</strain>
    </source>
</reference>
<dbReference type="Pfam" id="PF06967">
    <property type="entry name" value="Mo-nitro_C"/>
    <property type="match status" value="1"/>
</dbReference>
<evidence type="ECO:0000313" key="3">
    <source>
        <dbReference type="Proteomes" id="UP000707356"/>
    </source>
</evidence>